<name>A0AAX2CFG9_9BACI</name>
<dbReference type="EMBL" id="FMIK01000022">
    <property type="protein sequence ID" value="SCL89860.1"/>
    <property type="molecule type" value="Genomic_DNA"/>
</dbReference>
<accession>A0AAX2CFG9</accession>
<sequence>MKLKMKVKKATQQDNQCVCLLLC</sequence>
<reference evidence="1 2" key="1">
    <citation type="submission" date="2016-08" db="EMBL/GenBank/DDBJ databases">
        <authorList>
            <person name="Loux V."/>
            <person name="Rue O."/>
        </authorList>
    </citation>
    <scope>NUCLEOTIDE SEQUENCE [LARGE SCALE GENOMIC DNA]</scope>
    <source>
        <strain evidence="1 2">AFSSA_08CEB44bac</strain>
    </source>
</reference>
<protein>
    <submittedName>
        <fullName evidence="1">Uncharacterized protein</fullName>
    </submittedName>
</protein>
<dbReference type="Proteomes" id="UP000242164">
    <property type="component" value="Unassembled WGS sequence"/>
</dbReference>
<dbReference type="AlphaFoldDB" id="A0AAX2CFG9"/>
<gene>
    <name evidence="1" type="ORF">BCB44BAC_01619</name>
</gene>
<evidence type="ECO:0000313" key="2">
    <source>
        <dbReference type="Proteomes" id="UP000242164"/>
    </source>
</evidence>
<proteinExistence type="predicted"/>
<comment type="caution">
    <text evidence="1">The sequence shown here is derived from an EMBL/GenBank/DDBJ whole genome shotgun (WGS) entry which is preliminary data.</text>
</comment>
<organism evidence="1 2">
    <name type="scientific">Bacillus cytotoxicus</name>
    <dbReference type="NCBI Taxonomy" id="580165"/>
    <lineage>
        <taxon>Bacteria</taxon>
        <taxon>Bacillati</taxon>
        <taxon>Bacillota</taxon>
        <taxon>Bacilli</taxon>
        <taxon>Bacillales</taxon>
        <taxon>Bacillaceae</taxon>
        <taxon>Bacillus</taxon>
        <taxon>Bacillus cereus group</taxon>
    </lineage>
</organism>
<evidence type="ECO:0000313" key="1">
    <source>
        <dbReference type="EMBL" id="SCL89860.1"/>
    </source>
</evidence>